<dbReference type="EMBL" id="PSZC01000014">
    <property type="protein sequence ID" value="PPJ36394.1"/>
    <property type="molecule type" value="Genomic_DNA"/>
</dbReference>
<organism evidence="1 2">
    <name type="scientific">Nocardia nova</name>
    <dbReference type="NCBI Taxonomy" id="37330"/>
    <lineage>
        <taxon>Bacteria</taxon>
        <taxon>Bacillati</taxon>
        <taxon>Actinomycetota</taxon>
        <taxon>Actinomycetes</taxon>
        <taxon>Mycobacteriales</taxon>
        <taxon>Nocardiaceae</taxon>
        <taxon>Nocardia</taxon>
    </lineage>
</organism>
<proteinExistence type="predicted"/>
<reference evidence="1 2" key="1">
    <citation type="submission" date="2018-02" db="EMBL/GenBank/DDBJ databases">
        <title>8 Nocardia nova and 1 Nocardia cyriacigeorgica strain used for evolution to TMP-SMX.</title>
        <authorList>
            <person name="Mehta H."/>
            <person name="Weng J."/>
            <person name="Shamoo Y."/>
        </authorList>
    </citation>
    <scope>NUCLEOTIDE SEQUENCE [LARGE SCALE GENOMIC DNA]</scope>
    <source>
        <strain evidence="1 2">MDA3139</strain>
    </source>
</reference>
<evidence type="ECO:0008006" key="3">
    <source>
        <dbReference type="Google" id="ProtNLM"/>
    </source>
</evidence>
<gene>
    <name evidence="1" type="ORF">C5E45_20305</name>
</gene>
<dbReference type="AlphaFoldDB" id="A0A2S6AMD7"/>
<evidence type="ECO:0000313" key="2">
    <source>
        <dbReference type="Proteomes" id="UP000239874"/>
    </source>
</evidence>
<name>A0A2S6AMD7_9NOCA</name>
<protein>
    <recommendedName>
        <fullName evidence="3">Apea-like HEPN domain-containing protein</fullName>
    </recommendedName>
</protein>
<sequence length="271" mass="30624">MGRHPDLAGVPDTAWDRDARWAIAYAAVNADHAIMLHRVGLQLREKDEVAVPTRFPPHRDVPFGRITDHAMDNIQHWFALLEDWASVVTGEDINHRQPRYDTAVSGPGLRVWRNGEWRTGNLHITTPAPKALSADLLRAILDRVAEGTPPPVEHQLWRDSYAAYLRADFRKSILDAATCVEVCLIHRIEAAEQRTGSRCKDTGMQRRSGWLQKHDPDYTEPTELKRLARCRNKVVHAGAVVPYDDARVAVDIAFALATKYGRPRDPRADLN</sequence>
<comment type="caution">
    <text evidence="1">The sequence shown here is derived from an EMBL/GenBank/DDBJ whole genome shotgun (WGS) entry which is preliminary data.</text>
</comment>
<evidence type="ECO:0000313" key="1">
    <source>
        <dbReference type="EMBL" id="PPJ36394.1"/>
    </source>
</evidence>
<accession>A0A2S6AMD7</accession>
<dbReference type="Proteomes" id="UP000239874">
    <property type="component" value="Unassembled WGS sequence"/>
</dbReference>